<dbReference type="InterPro" id="IPR004869">
    <property type="entry name" value="MMPL_dom"/>
</dbReference>
<gene>
    <name evidence="8" type="ORF">A9Q84_12205</name>
</gene>
<protein>
    <recommendedName>
        <fullName evidence="7">SSD domain-containing protein</fullName>
    </recommendedName>
</protein>
<proteinExistence type="predicted"/>
<keyword evidence="2" id="KW-1003">Cell membrane</keyword>
<evidence type="ECO:0000256" key="1">
    <source>
        <dbReference type="ARBA" id="ARBA00004651"/>
    </source>
</evidence>
<dbReference type="Pfam" id="PF03176">
    <property type="entry name" value="MMPL"/>
    <property type="match status" value="2"/>
</dbReference>
<dbReference type="EMBL" id="MAAO01000006">
    <property type="protein sequence ID" value="OUR97087.1"/>
    <property type="molecule type" value="Genomic_DNA"/>
</dbReference>
<reference evidence="9" key="1">
    <citation type="journal article" date="2017" name="Proc. Natl. Acad. Sci. U.S.A.">
        <title>Simulation of Deepwater Horizon oil plume reveals substrate specialization within a complex community of hydrocarbon-degraders.</title>
        <authorList>
            <person name="Hu P."/>
            <person name="Dubinsky E.A."/>
            <person name="Probst A.J."/>
            <person name="Wang J."/>
            <person name="Sieber C.M.K."/>
            <person name="Tom L.M."/>
            <person name="Gardinali P."/>
            <person name="Banfield J.F."/>
            <person name="Atlas R.M."/>
            <person name="Andersen G.L."/>
        </authorList>
    </citation>
    <scope>NUCLEOTIDE SEQUENCE [LARGE SCALE GENOMIC DNA]</scope>
</reference>
<feature type="domain" description="SSD" evidence="7">
    <location>
        <begin position="630"/>
        <end position="757"/>
    </location>
</feature>
<dbReference type="PANTHER" id="PTHR33406:SF12">
    <property type="entry name" value="BLR2997 PROTEIN"/>
    <property type="match status" value="1"/>
</dbReference>
<feature type="transmembrane region" description="Helical" evidence="6">
    <location>
        <begin position="278"/>
        <end position="299"/>
    </location>
</feature>
<feature type="transmembrane region" description="Helical" evidence="6">
    <location>
        <begin position="405"/>
        <end position="423"/>
    </location>
</feature>
<keyword evidence="3 6" id="KW-0812">Transmembrane</keyword>
<dbReference type="SUPFAM" id="SSF82866">
    <property type="entry name" value="Multidrug efflux transporter AcrB transmembrane domain"/>
    <property type="match status" value="2"/>
</dbReference>
<sequence length="760" mass="85367">MYKKIKTALVNFAVSHYIMCLFIAAGIFLGALPFLSGIDQDFSAKTWFRAEDSNIQTLELFEKTFGSDEVATLVIEADEDVFNPRTMKIIKDLTESLWQAPEVIRVQSITNFYWTRAIDDEILTEEFLLEDELDNQQYLDNKRTDALNHRVIPNYLVSKNTKSAVIYAYIAHNPDKQPDYANITRGMKEIAKKYQEEPGIKFHFMGQPPLSSRFQKVSFDDLFTMSPLLMLLVILYLIFCFRTFIGVAIPTLIIILSLVTTAALLGVFGLTINSLTFVLPSVLIAISIADSVHIMATFYDEFSKTGDKVHACRFALSKNLWPIALTTFSTMIGFFSLTTSEIKPVAELGLLAGIGTMLALVFSYLTVIPLLMIFNNEKSHKNLNSKMLPEISVRKYLSFIERNRIIIIVTSFFTTALFVYLAILCEIDSNPYKYFDAKDPITKGNTYLIENYGGVFGPEVIIDSGEEGGIKSPDFLYKVEAFQKWLSDQSYVNNSVSIINILKEMNQSLNQGKKEFYSIPKNKELVAQELFLYTMSLPAGMDLNNRMDLAQSKLRLSILWSLQSSKDSLLAVKSYEEKAKELGLNITTTGKPILFHRMNSYVVFTFFTSIALALFIITIIMILIFKNVKLGLLSIIPNFVPIIFGAGLLKILDKPIDIGCAIVASVTLGIAVDDTIHFLTHYNTLKKLGVSRFEAMVKVFTTTGLALIVTTVILVSCFGLFMFASLMPNINFGILCALVLSIALICDLVLLPAIIFCYKD</sequence>
<dbReference type="InterPro" id="IPR000731">
    <property type="entry name" value="SSD"/>
</dbReference>
<dbReference type="PROSITE" id="PS50156">
    <property type="entry name" value="SSD"/>
    <property type="match status" value="2"/>
</dbReference>
<feature type="transmembrane region" description="Helical" evidence="6">
    <location>
        <begin position="601"/>
        <end position="625"/>
    </location>
</feature>
<feature type="domain" description="SSD" evidence="7">
    <location>
        <begin position="252"/>
        <end position="373"/>
    </location>
</feature>
<evidence type="ECO:0000256" key="4">
    <source>
        <dbReference type="ARBA" id="ARBA00022989"/>
    </source>
</evidence>
<name>A0A1Y5F819_9BACT</name>
<comment type="subcellular location">
    <subcellularLocation>
        <location evidence="1">Cell membrane</location>
        <topology evidence="1">Multi-pass membrane protein</topology>
    </subcellularLocation>
</comment>
<feature type="transmembrane region" description="Helical" evidence="6">
    <location>
        <begin position="320"/>
        <end position="338"/>
    </location>
</feature>
<feature type="transmembrane region" description="Helical" evidence="6">
    <location>
        <begin position="350"/>
        <end position="374"/>
    </location>
</feature>
<feature type="transmembrane region" description="Helical" evidence="6">
    <location>
        <begin position="699"/>
        <end position="724"/>
    </location>
</feature>
<accession>A0A1Y5F819</accession>
<evidence type="ECO:0000313" key="9">
    <source>
        <dbReference type="Proteomes" id="UP000196531"/>
    </source>
</evidence>
<dbReference type="Gene3D" id="1.20.1640.10">
    <property type="entry name" value="Multidrug efflux transporter AcrB transmembrane domain"/>
    <property type="match status" value="2"/>
</dbReference>
<organism evidence="8 9">
    <name type="scientific">Halobacteriovorax marinus</name>
    <dbReference type="NCBI Taxonomy" id="97084"/>
    <lineage>
        <taxon>Bacteria</taxon>
        <taxon>Pseudomonadati</taxon>
        <taxon>Bdellovibrionota</taxon>
        <taxon>Bacteriovoracia</taxon>
        <taxon>Bacteriovoracales</taxon>
        <taxon>Halobacteriovoraceae</taxon>
        <taxon>Halobacteriovorax</taxon>
    </lineage>
</organism>
<keyword evidence="4 6" id="KW-1133">Transmembrane helix</keyword>
<keyword evidence="5 6" id="KW-0472">Membrane</keyword>
<feature type="transmembrane region" description="Helical" evidence="6">
    <location>
        <begin position="222"/>
        <end position="245"/>
    </location>
</feature>
<evidence type="ECO:0000259" key="7">
    <source>
        <dbReference type="PROSITE" id="PS50156"/>
    </source>
</evidence>
<evidence type="ECO:0000256" key="6">
    <source>
        <dbReference type="SAM" id="Phobius"/>
    </source>
</evidence>
<evidence type="ECO:0000256" key="2">
    <source>
        <dbReference type="ARBA" id="ARBA00022475"/>
    </source>
</evidence>
<feature type="transmembrane region" description="Helical" evidence="6">
    <location>
        <begin position="632"/>
        <end position="652"/>
    </location>
</feature>
<comment type="caution">
    <text evidence="8">The sequence shown here is derived from an EMBL/GenBank/DDBJ whole genome shotgun (WGS) entry which is preliminary data.</text>
</comment>
<dbReference type="InterPro" id="IPR050545">
    <property type="entry name" value="Mycobact_MmpL"/>
</dbReference>
<evidence type="ECO:0000256" key="3">
    <source>
        <dbReference type="ARBA" id="ARBA00022692"/>
    </source>
</evidence>
<dbReference type="PANTHER" id="PTHR33406">
    <property type="entry name" value="MEMBRANE PROTEIN MJ1562-RELATED"/>
    <property type="match status" value="1"/>
</dbReference>
<feature type="transmembrane region" description="Helical" evidence="6">
    <location>
        <begin position="730"/>
        <end position="758"/>
    </location>
</feature>
<evidence type="ECO:0000313" key="8">
    <source>
        <dbReference type="EMBL" id="OUR97087.1"/>
    </source>
</evidence>
<dbReference type="AlphaFoldDB" id="A0A1Y5F819"/>
<feature type="transmembrane region" description="Helical" evidence="6">
    <location>
        <begin position="252"/>
        <end position="272"/>
    </location>
</feature>
<dbReference type="Proteomes" id="UP000196531">
    <property type="component" value="Unassembled WGS sequence"/>
</dbReference>
<evidence type="ECO:0000256" key="5">
    <source>
        <dbReference type="ARBA" id="ARBA00023136"/>
    </source>
</evidence>
<feature type="transmembrane region" description="Helical" evidence="6">
    <location>
        <begin position="12"/>
        <end position="35"/>
    </location>
</feature>
<dbReference type="GO" id="GO:0005886">
    <property type="term" value="C:plasma membrane"/>
    <property type="evidence" value="ECO:0007669"/>
    <property type="project" value="UniProtKB-SubCell"/>
</dbReference>